<dbReference type="GO" id="GO:0003677">
    <property type="term" value="F:DNA binding"/>
    <property type="evidence" value="ECO:0007669"/>
    <property type="project" value="UniProtKB-KW"/>
</dbReference>
<feature type="compositionally biased region" description="Polar residues" evidence="2">
    <location>
        <begin position="1851"/>
        <end position="1870"/>
    </location>
</feature>
<dbReference type="Proteomes" id="UP000689129">
    <property type="component" value="Unassembled WGS sequence"/>
</dbReference>
<feature type="compositionally biased region" description="Pro residues" evidence="2">
    <location>
        <begin position="1286"/>
        <end position="1297"/>
    </location>
</feature>
<feature type="compositionally biased region" description="Polar residues" evidence="2">
    <location>
        <begin position="485"/>
        <end position="496"/>
    </location>
</feature>
<gene>
    <name evidence="4" type="ORF">HYQ45_018929</name>
</gene>
<evidence type="ECO:0000259" key="3">
    <source>
        <dbReference type="PROSITE" id="PS51293"/>
    </source>
</evidence>
<dbReference type="SMART" id="SM00717">
    <property type="entry name" value="SANT"/>
    <property type="match status" value="2"/>
</dbReference>
<dbReference type="InterPro" id="IPR001005">
    <property type="entry name" value="SANT/Myb"/>
</dbReference>
<feature type="compositionally biased region" description="Polar residues" evidence="2">
    <location>
        <begin position="447"/>
        <end position="456"/>
    </location>
</feature>
<proteinExistence type="predicted"/>
<feature type="compositionally biased region" description="Basic residues" evidence="2">
    <location>
        <begin position="1089"/>
        <end position="1106"/>
    </location>
</feature>
<comment type="caution">
    <text evidence="4">The sequence shown here is derived from an EMBL/GenBank/DDBJ whole genome shotgun (WGS) entry which is preliminary data.</text>
</comment>
<feature type="region of interest" description="Disordered" evidence="2">
    <location>
        <begin position="1391"/>
        <end position="1946"/>
    </location>
</feature>
<feature type="compositionally biased region" description="Pro residues" evidence="2">
    <location>
        <begin position="1254"/>
        <end position="1263"/>
    </location>
</feature>
<dbReference type="CDD" id="cd00167">
    <property type="entry name" value="SANT"/>
    <property type="match status" value="1"/>
</dbReference>
<feature type="region of interest" description="Disordered" evidence="2">
    <location>
        <begin position="715"/>
        <end position="839"/>
    </location>
</feature>
<evidence type="ECO:0000256" key="2">
    <source>
        <dbReference type="SAM" id="MobiDB-lite"/>
    </source>
</evidence>
<feature type="compositionally biased region" description="Polar residues" evidence="2">
    <location>
        <begin position="7"/>
        <end position="19"/>
    </location>
</feature>
<feature type="compositionally biased region" description="Basic and acidic residues" evidence="2">
    <location>
        <begin position="259"/>
        <end position="318"/>
    </location>
</feature>
<feature type="compositionally biased region" description="Basic and acidic residues" evidence="2">
    <location>
        <begin position="1391"/>
        <end position="1407"/>
    </location>
</feature>
<organism evidence="4 5">
    <name type="scientific">Verticillium longisporum</name>
    <name type="common">Verticillium dahliae var. longisporum</name>
    <dbReference type="NCBI Taxonomy" id="100787"/>
    <lineage>
        <taxon>Eukaryota</taxon>
        <taxon>Fungi</taxon>
        <taxon>Dikarya</taxon>
        <taxon>Ascomycota</taxon>
        <taxon>Pezizomycotina</taxon>
        <taxon>Sordariomycetes</taxon>
        <taxon>Hypocreomycetidae</taxon>
        <taxon>Glomerellales</taxon>
        <taxon>Plectosphaerellaceae</taxon>
        <taxon>Verticillium</taxon>
    </lineage>
</organism>
<feature type="compositionally biased region" description="Polar residues" evidence="2">
    <location>
        <begin position="1424"/>
        <end position="1437"/>
    </location>
</feature>
<feature type="compositionally biased region" description="Basic and acidic residues" evidence="2">
    <location>
        <begin position="186"/>
        <end position="207"/>
    </location>
</feature>
<feature type="compositionally biased region" description="Acidic residues" evidence="2">
    <location>
        <begin position="608"/>
        <end position="618"/>
    </location>
</feature>
<dbReference type="PROSITE" id="PS51293">
    <property type="entry name" value="SANT"/>
    <property type="match status" value="1"/>
</dbReference>
<feature type="compositionally biased region" description="Basic and acidic residues" evidence="2">
    <location>
        <begin position="20"/>
        <end position="54"/>
    </location>
</feature>
<dbReference type="InterPro" id="IPR051571">
    <property type="entry name" value="N-CoR_corepressor"/>
</dbReference>
<feature type="compositionally biased region" description="Gly residues" evidence="2">
    <location>
        <begin position="224"/>
        <end position="235"/>
    </location>
</feature>
<name>A0A8I2ZM41_VERLO</name>
<feature type="compositionally biased region" description="Polar residues" evidence="2">
    <location>
        <begin position="1727"/>
        <end position="1737"/>
    </location>
</feature>
<feature type="compositionally biased region" description="Pro residues" evidence="2">
    <location>
        <begin position="1715"/>
        <end position="1725"/>
    </location>
</feature>
<feature type="coiled-coil region" evidence="1">
    <location>
        <begin position="965"/>
        <end position="994"/>
    </location>
</feature>
<dbReference type="EMBL" id="JAEMWZ010000178">
    <property type="protein sequence ID" value="KAG7132725.1"/>
    <property type="molecule type" value="Genomic_DNA"/>
</dbReference>
<feature type="compositionally biased region" description="Acidic residues" evidence="2">
    <location>
        <begin position="820"/>
        <end position="838"/>
    </location>
</feature>
<feature type="compositionally biased region" description="Pro residues" evidence="2">
    <location>
        <begin position="1937"/>
        <end position="1946"/>
    </location>
</feature>
<feature type="region of interest" description="Disordered" evidence="2">
    <location>
        <begin position="930"/>
        <end position="955"/>
    </location>
</feature>
<evidence type="ECO:0000256" key="1">
    <source>
        <dbReference type="SAM" id="Coils"/>
    </source>
</evidence>
<feature type="region of interest" description="Disordered" evidence="2">
    <location>
        <begin position="1089"/>
        <end position="1339"/>
    </location>
</feature>
<dbReference type="PANTHER" id="PTHR13992">
    <property type="entry name" value="NUCLEAR RECEPTOR CO-REPRESSOR RELATED NCOR"/>
    <property type="match status" value="1"/>
</dbReference>
<dbReference type="GO" id="GO:0006357">
    <property type="term" value="P:regulation of transcription by RNA polymerase II"/>
    <property type="evidence" value="ECO:0007669"/>
    <property type="project" value="TreeGrafter"/>
</dbReference>
<feature type="domain" description="SANT" evidence="3">
    <location>
        <begin position="1034"/>
        <end position="1085"/>
    </location>
</feature>
<feature type="compositionally biased region" description="Basic and acidic residues" evidence="2">
    <location>
        <begin position="67"/>
        <end position="79"/>
    </location>
</feature>
<feature type="compositionally biased region" description="Polar residues" evidence="2">
    <location>
        <begin position="319"/>
        <end position="332"/>
    </location>
</feature>
<accession>A0A8I2ZM41</accession>
<feature type="compositionally biased region" description="Polar residues" evidence="2">
    <location>
        <begin position="1494"/>
        <end position="1509"/>
    </location>
</feature>
<feature type="region of interest" description="Disordered" evidence="2">
    <location>
        <begin position="674"/>
        <end position="702"/>
    </location>
</feature>
<protein>
    <submittedName>
        <fullName evidence="4">DNA-binding protein SNT1 like</fullName>
    </submittedName>
</protein>
<feature type="compositionally biased region" description="Low complexity" evidence="2">
    <location>
        <begin position="414"/>
        <end position="428"/>
    </location>
</feature>
<dbReference type="OrthoDB" id="10258692at2759"/>
<feature type="compositionally biased region" description="Polar residues" evidence="2">
    <location>
        <begin position="1533"/>
        <end position="1549"/>
    </location>
</feature>
<feature type="compositionally biased region" description="Polar residues" evidence="2">
    <location>
        <begin position="776"/>
        <end position="786"/>
    </location>
</feature>
<feature type="compositionally biased region" description="Basic and acidic residues" evidence="2">
    <location>
        <begin position="738"/>
        <end position="749"/>
    </location>
</feature>
<evidence type="ECO:0000313" key="5">
    <source>
        <dbReference type="Proteomes" id="UP000689129"/>
    </source>
</evidence>
<evidence type="ECO:0000313" key="4">
    <source>
        <dbReference type="EMBL" id="KAG7132725.1"/>
    </source>
</evidence>
<feature type="compositionally biased region" description="Basic and acidic residues" evidence="2">
    <location>
        <begin position="471"/>
        <end position="483"/>
    </location>
</feature>
<feature type="compositionally biased region" description="Low complexity" evidence="2">
    <location>
        <begin position="341"/>
        <end position="350"/>
    </location>
</feature>
<dbReference type="GO" id="GO:0034967">
    <property type="term" value="C:Set3 complex"/>
    <property type="evidence" value="ECO:0007669"/>
    <property type="project" value="TreeGrafter"/>
</dbReference>
<keyword evidence="4" id="KW-0238">DNA-binding</keyword>
<reference evidence="4" key="1">
    <citation type="journal article" date="2021" name="Mol. Plant Pathol.">
        <title>A 20-kb lineage-specific genomic region tames virulence in pathogenic amphidiploid Verticillium longisporum.</title>
        <authorList>
            <person name="Harting R."/>
            <person name="Starke J."/>
            <person name="Kusch H."/>
            <person name="Poggeler S."/>
            <person name="Maurus I."/>
            <person name="Schluter R."/>
            <person name="Landesfeind M."/>
            <person name="Bulla I."/>
            <person name="Nowrousian M."/>
            <person name="de Jonge R."/>
            <person name="Stahlhut G."/>
            <person name="Hoff K.J."/>
            <person name="Asshauer K.P."/>
            <person name="Thurmer A."/>
            <person name="Stanke M."/>
            <person name="Daniel R."/>
            <person name="Morgenstern B."/>
            <person name="Thomma B.P.H.J."/>
            <person name="Kronstad J.W."/>
            <person name="Braus-Stromeyer S.A."/>
            <person name="Braus G.H."/>
        </authorList>
    </citation>
    <scope>NUCLEOTIDE SEQUENCE</scope>
    <source>
        <strain evidence="4">Vl32</strain>
    </source>
</reference>
<feature type="compositionally biased region" description="Low complexity" evidence="2">
    <location>
        <begin position="726"/>
        <end position="735"/>
    </location>
</feature>
<keyword evidence="1" id="KW-0175">Coiled coil</keyword>
<feature type="compositionally biased region" description="Low complexity" evidence="2">
    <location>
        <begin position="1195"/>
        <end position="1210"/>
    </location>
</feature>
<feature type="compositionally biased region" description="Basic and acidic residues" evidence="2">
    <location>
        <begin position="113"/>
        <end position="169"/>
    </location>
</feature>
<dbReference type="PANTHER" id="PTHR13992:SF39">
    <property type="entry name" value="SMRTER, ISOFORM G"/>
    <property type="match status" value="1"/>
</dbReference>
<dbReference type="InterPro" id="IPR017884">
    <property type="entry name" value="SANT_dom"/>
</dbReference>
<feature type="compositionally biased region" description="Low complexity" evidence="2">
    <location>
        <begin position="1465"/>
        <end position="1493"/>
    </location>
</feature>
<feature type="compositionally biased region" description="Basic and acidic residues" evidence="2">
    <location>
        <begin position="1610"/>
        <end position="1620"/>
    </location>
</feature>
<feature type="compositionally biased region" description="Pro residues" evidence="2">
    <location>
        <begin position="1450"/>
        <end position="1459"/>
    </location>
</feature>
<feature type="compositionally biased region" description="Gly residues" evidence="2">
    <location>
        <begin position="91"/>
        <end position="103"/>
    </location>
</feature>
<feature type="compositionally biased region" description="Basic and acidic residues" evidence="2">
    <location>
        <begin position="236"/>
        <end position="248"/>
    </location>
</feature>
<feature type="compositionally biased region" description="Basic and acidic residues" evidence="2">
    <location>
        <begin position="509"/>
        <end position="533"/>
    </location>
</feature>
<sequence length="1946" mass="214391">MKIPVATSDTQPRNPTRYNSRYDGDRRSRSPGERSERYERGSQYSDGDRRRSSAETRSASAFQNNREPFRDNIPREPPRGPKALLDPPAGPRGGGHAGDFVGRGRGRGRGRGWGRDGSRDRGRDRDGDFRDRGWDRDEFRDRRDNNYRDDRSRERERDRDWRDGRENFRARRPSPGRGRSPPPPLREFRDREPGLVVEPERSRRGSRDGGPPSAGSSNSDQAFGFGGPFPRGGGFRGRDRGRGWDRGRGGRGGGGGGYYDERDRFGPRSRSQEGRWGRERDERDRVERNDRWADPDARRDPRDEREPPRELFRAKLERGQSSQAPSPINNKDVSPPPVAPSAPAFGSVPSRITGVSDAPAAGSTGKVPPTGPRGFNAERPVSAGHPGGNDVQAPPSGPSKPQLPDGSPPIPLGPRSQQQKQQRPSSKQWINPALAGKKIPESPKIMRSQSFAQQQRPFPFRLDNGNTEQSDYERRPRSSDAKADQVTNSPDSQARSYQGPEPGEIVTTKSERDHRSPRASMERNMRYGDDYRDAAPFVSNVQRLGDAKPAMRHREPAVPSHAPDVGPASAKGPTPPPPTPPRKETKLRIPVVHFALPPREAQATSSDEPSESDDDEDFGEYFATEIAKEEAELRRLEGLADDVPDHIVARFARVSHEAMMKLVAEPEGLVEMLGQPPQEALTPPKEEKAQAAATTEETDPRPVLHSVLPRRASLVDDSVSGKRVETAASSEAAVEPQPKTEEMDIDEARPTVLAPPKVLEPSLEPDAAFQDAVQKTVETTEATSEPPQKLPGQPKAVPLPNAPIETIEREKGVPSTPSQVDDEDDDNSTESDELDPMDLDAQRRLETPPIESLPDFECLAWNRDKDFLQSLQSDSTVDAFIAEELDKVSLLKLTEQDAARKAYGERYMDYLNYTLSDDLVATKSREKFVSNIPPPETTSNIPIVPEPTKPEGRASGRRFATELDVERAIQESVKAEEERKEREAIAKKQRFRNEKEAIPPDMYWTDEDRNNEGFVDSSGLMTIDQLVPAWNILPPINNFTAEENEQFERGYLDKPKQWGVISEGVEGRDFKTCILYYYLMKKHLNLKERYKKQPKKRKKAGGRAKTRSSALVSELGNKDAETEDNQEGGENGERARRPRRAAAPTFDFERPPTDSDNATPAGTPGRRSGKNSDGTEKVDGRKNRRRAKDKEPKAPKAAQALAAAPAAAGPNRGRSRSDSRAQIPEIQQPVPNPPESRLPAQLEAPSTGMQAPFMPVPLQPQQPPVAHERPAPTVPSTISEVMAPPSLRPEPPPPPQPTMTTFDLGQPQPQQPPQPQSLPTSQPQPATERRTHVQPSSYWSVSEGEVFPGLLKAFGSDWHAMAAHMGSKTAVMVKNYYVRQRDSGKVEWERFLQEADKKKNRGEKRPEPPPPPTQTGRKKYDPASATQNRPLASSANREQGPEIAQGKPVENPPVQPPQSQPYGRFAVPIAQAPPAAPQPFAQSVQQPPLQIQQHNVAPSAVSQSMSPNNRPLRAPMQQVFGYPDREHELLQAQGPSQLQQPLRGSQKPTTGPPAPEHVQPRPLAAAQPIQPTPPAQAEPPLDRQKTEIQQPKKPPRGPERGRFQTGPPELVERPMERQKPDMQQPKPKARRPEQGRFDTGPRYPTDAEPPSYYDSFPLHQSGPRGAPPRSEAPPPPARQAHDSPAAAPQPGPGPQPFGQPMPPQHGPRGLLGDPSQPPVSTPPAQRPISTAQRQMSGHMSEPYPPQPKHQSQPTTPVVAATPPPRPAQERKTSSLMQLLNDDPPAQPKRASTPVKTPAQPSPSPHPGSMLRNSSGPPPPTGMELRPDPSPRNYHYGESAPPATSGMPQLKPSYTASPQAQHLNPPRSTIVSPHEAAVASEREPYYRHPYQQHAQPSVASPPAGSHHYANPPQAPRDSYTSQAAYPPYGGGPTSHAGSPPPSEGSMA</sequence>
<feature type="compositionally biased region" description="Pro residues" evidence="2">
    <location>
        <begin position="1687"/>
        <end position="1705"/>
    </location>
</feature>
<feature type="region of interest" description="Disordered" evidence="2">
    <location>
        <begin position="1"/>
        <end position="618"/>
    </location>
</feature>